<evidence type="ECO:0000256" key="7">
    <source>
        <dbReference type="SAM" id="Coils"/>
    </source>
</evidence>
<organism evidence="10 11">
    <name type="scientific">Pichia kudriavzevii</name>
    <name type="common">Yeast</name>
    <name type="synonym">Issatchenkia orientalis</name>
    <dbReference type="NCBI Taxonomy" id="4909"/>
    <lineage>
        <taxon>Eukaryota</taxon>
        <taxon>Fungi</taxon>
        <taxon>Dikarya</taxon>
        <taxon>Ascomycota</taxon>
        <taxon>Saccharomycotina</taxon>
        <taxon>Pichiomycetes</taxon>
        <taxon>Pichiales</taxon>
        <taxon>Pichiaceae</taxon>
        <taxon>Pichia</taxon>
    </lineage>
</organism>
<dbReference type="PANTHER" id="PTHR18916">
    <property type="entry name" value="DYNACTIN 1-RELATED MICROTUBULE-BINDING"/>
    <property type="match status" value="1"/>
</dbReference>
<evidence type="ECO:0000256" key="3">
    <source>
        <dbReference type="ARBA" id="ARBA00022701"/>
    </source>
</evidence>
<dbReference type="Proteomes" id="UP000249293">
    <property type="component" value="Chromosome 2"/>
</dbReference>
<evidence type="ECO:0000256" key="6">
    <source>
        <dbReference type="ARBA" id="ARBA00023212"/>
    </source>
</evidence>
<keyword evidence="4" id="KW-0243">Dynein</keyword>
<feature type="compositionally biased region" description="Low complexity" evidence="8">
    <location>
        <begin position="98"/>
        <end position="126"/>
    </location>
</feature>
<dbReference type="OrthoDB" id="2130750at2759"/>
<reference evidence="10 11" key="1">
    <citation type="submission" date="2018-06" db="EMBL/GenBank/DDBJ databases">
        <title>Population genomics shows no distinction between pathogenic Candida krusei and environmental Pichia kudriavzevii: One species, four names.</title>
        <authorList>
            <person name="Douglass A.P."/>
            <person name="Offei B."/>
            <person name="Braun-Galleani S."/>
            <person name="Coughlan A.Y."/>
            <person name="Martos A."/>
            <person name="Ortiz-Merino R.A."/>
            <person name="Byrne K.P."/>
            <person name="Wolfe K.H."/>
        </authorList>
    </citation>
    <scope>NUCLEOTIDE SEQUENCE [LARGE SCALE GENOMIC DNA]</scope>
    <source>
        <strain evidence="10 11">CBS573</strain>
    </source>
</reference>
<dbReference type="SUPFAM" id="SSF74924">
    <property type="entry name" value="Cap-Gly domain"/>
    <property type="match status" value="1"/>
</dbReference>
<accession>A0A2U9R1E2</accession>
<dbReference type="GO" id="GO:0005819">
    <property type="term" value="C:spindle"/>
    <property type="evidence" value="ECO:0007669"/>
    <property type="project" value="UniProtKB-SubCell"/>
</dbReference>
<feature type="coiled-coil region" evidence="7">
    <location>
        <begin position="128"/>
        <end position="310"/>
    </location>
</feature>
<feature type="region of interest" description="Disordered" evidence="8">
    <location>
        <begin position="91"/>
        <end position="126"/>
    </location>
</feature>
<name>A0A2U9R1E2_PICKU</name>
<dbReference type="GO" id="GO:0030286">
    <property type="term" value="C:dynein complex"/>
    <property type="evidence" value="ECO:0007669"/>
    <property type="project" value="UniProtKB-KW"/>
</dbReference>
<evidence type="ECO:0000256" key="4">
    <source>
        <dbReference type="ARBA" id="ARBA00023017"/>
    </source>
</evidence>
<dbReference type="PANTHER" id="PTHR18916:SF6">
    <property type="entry name" value="DYNACTIN SUBUNIT 1"/>
    <property type="match status" value="1"/>
</dbReference>
<evidence type="ECO:0000256" key="5">
    <source>
        <dbReference type="ARBA" id="ARBA00023054"/>
    </source>
</evidence>
<evidence type="ECO:0000313" key="10">
    <source>
        <dbReference type="EMBL" id="AWU74948.1"/>
    </source>
</evidence>
<proteinExistence type="predicted"/>
<evidence type="ECO:0000313" key="11">
    <source>
        <dbReference type="Proteomes" id="UP000249293"/>
    </source>
</evidence>
<keyword evidence="5 7" id="KW-0175">Coiled coil</keyword>
<dbReference type="EMBL" id="CP028774">
    <property type="protein sequence ID" value="AWU74948.1"/>
    <property type="molecule type" value="Genomic_DNA"/>
</dbReference>
<sequence length="361" mass="40992">MARMQASTPVLPPIGSVISLPNSSDIAILKYVGSVDNHDGVFCGLELCGALASSGKNDGIINGIEYFQVSVPKSGLFVPLRKILGWLSHTHTQPQPQPQSLPQSQPLLQPQLLPQPNSVSIESTSSGSVAATKEIEELKRHIISLEKQLLLRENDLKELDIQLDELDATLRSNDARLARKEERFNRYKVEKEEEISMLLTTIESLEKKIVELEERLSVQPQVPDNSELVKRIEQLEKELKLEKDNFSSFKAQKSNEINELRKFEMKNYTLELEIEKLREHQHNEDTDSLVNDLRKQIEERDERLKELEGLKTIKSSGELPIYKPQTEVDPSAGREDFCNYCDTSGHTTGDCPYEKDNLEIF</sequence>
<feature type="domain" description="CAP-Gly" evidence="9">
    <location>
        <begin position="33"/>
        <end position="79"/>
    </location>
</feature>
<keyword evidence="2" id="KW-0963">Cytoplasm</keyword>
<dbReference type="Pfam" id="PF01302">
    <property type="entry name" value="CAP_GLY"/>
    <property type="match status" value="1"/>
</dbReference>
<gene>
    <name evidence="10" type="ORF">C5L36_0B02120</name>
</gene>
<keyword evidence="3" id="KW-0493">Microtubule</keyword>
<protein>
    <recommendedName>
        <fullName evidence="9">CAP-Gly domain-containing protein</fullName>
    </recommendedName>
</protein>
<dbReference type="GeneID" id="40382713"/>
<dbReference type="VEuPathDB" id="FungiDB:C5L36_0B02120"/>
<evidence type="ECO:0000259" key="9">
    <source>
        <dbReference type="PROSITE" id="PS50245"/>
    </source>
</evidence>
<dbReference type="KEGG" id="pkz:C5L36_0B02120"/>
<keyword evidence="6" id="KW-0206">Cytoskeleton</keyword>
<keyword evidence="11" id="KW-1185">Reference proteome</keyword>
<dbReference type="STRING" id="4909.A0A2U9R1E2"/>
<evidence type="ECO:0000256" key="1">
    <source>
        <dbReference type="ARBA" id="ARBA00004186"/>
    </source>
</evidence>
<dbReference type="AlphaFoldDB" id="A0A2U9R1E2"/>
<evidence type="ECO:0000256" key="8">
    <source>
        <dbReference type="SAM" id="MobiDB-lite"/>
    </source>
</evidence>
<dbReference type="InterPro" id="IPR000938">
    <property type="entry name" value="CAP-Gly_domain"/>
</dbReference>
<dbReference type="SMART" id="SM01052">
    <property type="entry name" value="CAP_GLY"/>
    <property type="match status" value="1"/>
</dbReference>
<comment type="subcellular location">
    <subcellularLocation>
        <location evidence="1">Cytoplasm</location>
        <location evidence="1">Cytoskeleton</location>
        <location evidence="1">Spindle</location>
    </subcellularLocation>
</comment>
<evidence type="ECO:0000256" key="2">
    <source>
        <dbReference type="ARBA" id="ARBA00022490"/>
    </source>
</evidence>
<dbReference type="Gene3D" id="2.30.30.190">
    <property type="entry name" value="CAP Gly-rich-like domain"/>
    <property type="match status" value="1"/>
</dbReference>
<dbReference type="RefSeq" id="XP_029320425.1">
    <property type="nucleotide sequence ID" value="XM_029464566.1"/>
</dbReference>
<dbReference type="GO" id="GO:0005874">
    <property type="term" value="C:microtubule"/>
    <property type="evidence" value="ECO:0007669"/>
    <property type="project" value="UniProtKB-KW"/>
</dbReference>
<dbReference type="InterPro" id="IPR036859">
    <property type="entry name" value="CAP-Gly_dom_sf"/>
</dbReference>
<dbReference type="PROSITE" id="PS50245">
    <property type="entry name" value="CAP_GLY_2"/>
    <property type="match status" value="1"/>
</dbReference>